<dbReference type="Gene3D" id="2.60.40.1220">
    <property type="match status" value="1"/>
</dbReference>
<keyword evidence="4" id="KW-0186">Copper</keyword>
<feature type="chain" id="PRO_5030508762" evidence="7">
    <location>
        <begin position="44"/>
        <end position="271"/>
    </location>
</feature>
<dbReference type="EMBL" id="JACHNA010000001">
    <property type="protein sequence ID" value="MBB4735924.1"/>
    <property type="molecule type" value="Genomic_DNA"/>
</dbReference>
<dbReference type="InterPro" id="IPR014755">
    <property type="entry name" value="Cu-Rt/internalin_Ig-like"/>
</dbReference>
<comment type="subcellular location">
    <subcellularLocation>
        <location evidence="1">Cell envelope</location>
    </subcellularLocation>
</comment>
<dbReference type="PANTHER" id="PTHR34820">
    <property type="entry name" value="INNER MEMBRANE PROTEIN YEBZ"/>
    <property type="match status" value="1"/>
</dbReference>
<evidence type="ECO:0000256" key="3">
    <source>
        <dbReference type="ARBA" id="ARBA00022729"/>
    </source>
</evidence>
<evidence type="ECO:0000256" key="4">
    <source>
        <dbReference type="ARBA" id="ARBA00023008"/>
    </source>
</evidence>
<feature type="compositionally biased region" description="Low complexity" evidence="5">
    <location>
        <begin position="1"/>
        <end position="12"/>
    </location>
</feature>
<sequence>MRSSTPHPALTRTRTRTRPVRRRAAALAAAPLLAAGLASPASAHDQLVRADPSDGQTVTTAPSELTLEFSGELINGGEITNMATVRDADGNEWQRTTQAQVQGRVMTAPLCDGLPNGTYEAAYRVVYSDGHTETMSHEFTVDDPQAPEEGTAPSGDCGTPADQAVQIDDGPAERMDPEVGAPDDASGSDAAQGSAGGATQDGADGSEPADGAGEPQRDASQDPSSAAADGQQSSDQAGLPAWVWIAGVGGLVVIVAAAVLTALKARSLGRS</sequence>
<dbReference type="GO" id="GO:0030313">
    <property type="term" value="C:cell envelope"/>
    <property type="evidence" value="ECO:0007669"/>
    <property type="project" value="UniProtKB-SubCell"/>
</dbReference>
<feature type="region of interest" description="Disordered" evidence="5">
    <location>
        <begin position="1"/>
        <end position="24"/>
    </location>
</feature>
<accession>A0A7W7GPL0</accession>
<protein>
    <submittedName>
        <fullName evidence="9">Methionine-rich copper-binding protein CopC</fullName>
    </submittedName>
</protein>
<feature type="region of interest" description="Disordered" evidence="5">
    <location>
        <begin position="141"/>
        <end position="236"/>
    </location>
</feature>
<dbReference type="SUPFAM" id="SSF81296">
    <property type="entry name" value="E set domains"/>
    <property type="match status" value="1"/>
</dbReference>
<evidence type="ECO:0000256" key="6">
    <source>
        <dbReference type="SAM" id="Phobius"/>
    </source>
</evidence>
<keyword evidence="6" id="KW-1133">Transmembrane helix</keyword>
<keyword evidence="6" id="KW-0472">Membrane</keyword>
<evidence type="ECO:0000256" key="1">
    <source>
        <dbReference type="ARBA" id="ARBA00004196"/>
    </source>
</evidence>
<dbReference type="Pfam" id="PF04234">
    <property type="entry name" value="CopC"/>
    <property type="match status" value="1"/>
</dbReference>
<proteinExistence type="predicted"/>
<reference evidence="9 10" key="1">
    <citation type="submission" date="2020-08" db="EMBL/GenBank/DDBJ databases">
        <title>Sequencing the genomes of 1000 actinobacteria strains.</title>
        <authorList>
            <person name="Klenk H.-P."/>
        </authorList>
    </citation>
    <scope>NUCLEOTIDE SEQUENCE [LARGE SCALE GENOMIC DNA]</scope>
    <source>
        <strain evidence="9 10">DSM 23974</strain>
    </source>
</reference>
<evidence type="ECO:0000256" key="2">
    <source>
        <dbReference type="ARBA" id="ARBA00022723"/>
    </source>
</evidence>
<keyword evidence="10" id="KW-1185">Reference proteome</keyword>
<dbReference type="GO" id="GO:0042597">
    <property type="term" value="C:periplasmic space"/>
    <property type="evidence" value="ECO:0007669"/>
    <property type="project" value="InterPro"/>
</dbReference>
<dbReference type="PANTHER" id="PTHR34820:SF4">
    <property type="entry name" value="INNER MEMBRANE PROTEIN YEBZ"/>
    <property type="match status" value="1"/>
</dbReference>
<dbReference type="GO" id="GO:0006825">
    <property type="term" value="P:copper ion transport"/>
    <property type="evidence" value="ECO:0007669"/>
    <property type="project" value="InterPro"/>
</dbReference>
<gene>
    <name evidence="9" type="ORF">HDA30_001432</name>
</gene>
<evidence type="ECO:0000313" key="9">
    <source>
        <dbReference type="EMBL" id="MBB4735924.1"/>
    </source>
</evidence>
<keyword evidence="6" id="KW-0812">Transmembrane</keyword>
<dbReference type="InterPro" id="IPR007348">
    <property type="entry name" value="CopC_dom"/>
</dbReference>
<dbReference type="GO" id="GO:0046688">
    <property type="term" value="P:response to copper ion"/>
    <property type="evidence" value="ECO:0007669"/>
    <property type="project" value="InterPro"/>
</dbReference>
<feature type="compositionally biased region" description="Low complexity" evidence="5">
    <location>
        <begin position="180"/>
        <end position="206"/>
    </location>
</feature>
<keyword evidence="3 7" id="KW-0732">Signal</keyword>
<dbReference type="InterPro" id="IPR032694">
    <property type="entry name" value="CopC/D"/>
</dbReference>
<name>A0A7W7GPL0_9MICC</name>
<feature type="compositionally biased region" description="Basic residues" evidence="5">
    <location>
        <begin position="13"/>
        <end position="24"/>
    </location>
</feature>
<feature type="transmembrane region" description="Helical" evidence="6">
    <location>
        <begin position="241"/>
        <end position="263"/>
    </location>
</feature>
<dbReference type="GO" id="GO:0005507">
    <property type="term" value="F:copper ion binding"/>
    <property type="evidence" value="ECO:0007669"/>
    <property type="project" value="InterPro"/>
</dbReference>
<feature type="domain" description="CopC" evidence="8">
    <location>
        <begin position="44"/>
        <end position="141"/>
    </location>
</feature>
<dbReference type="GO" id="GO:0005886">
    <property type="term" value="C:plasma membrane"/>
    <property type="evidence" value="ECO:0007669"/>
    <property type="project" value="TreeGrafter"/>
</dbReference>
<comment type="caution">
    <text evidence="9">The sequence shown here is derived from an EMBL/GenBank/DDBJ whole genome shotgun (WGS) entry which is preliminary data.</text>
</comment>
<dbReference type="RefSeq" id="WP_184241509.1">
    <property type="nucleotide sequence ID" value="NZ_JACHNA010000001.1"/>
</dbReference>
<evidence type="ECO:0000313" key="10">
    <source>
        <dbReference type="Proteomes" id="UP000540191"/>
    </source>
</evidence>
<dbReference type="Proteomes" id="UP000540191">
    <property type="component" value="Unassembled WGS sequence"/>
</dbReference>
<feature type="compositionally biased region" description="Low complexity" evidence="5">
    <location>
        <begin position="221"/>
        <end position="236"/>
    </location>
</feature>
<dbReference type="InterPro" id="IPR014756">
    <property type="entry name" value="Ig_E-set"/>
</dbReference>
<evidence type="ECO:0000256" key="5">
    <source>
        <dbReference type="SAM" id="MobiDB-lite"/>
    </source>
</evidence>
<organism evidence="9 10">
    <name type="scientific">Micrococcus cohnii</name>
    <dbReference type="NCBI Taxonomy" id="993416"/>
    <lineage>
        <taxon>Bacteria</taxon>
        <taxon>Bacillati</taxon>
        <taxon>Actinomycetota</taxon>
        <taxon>Actinomycetes</taxon>
        <taxon>Micrococcales</taxon>
        <taxon>Micrococcaceae</taxon>
        <taxon>Micrococcus</taxon>
    </lineage>
</organism>
<feature type="signal peptide" evidence="7">
    <location>
        <begin position="1"/>
        <end position="43"/>
    </location>
</feature>
<keyword evidence="2" id="KW-0479">Metal-binding</keyword>
<evidence type="ECO:0000256" key="7">
    <source>
        <dbReference type="SAM" id="SignalP"/>
    </source>
</evidence>
<evidence type="ECO:0000259" key="8">
    <source>
        <dbReference type="Pfam" id="PF04234"/>
    </source>
</evidence>
<dbReference type="AlphaFoldDB" id="A0A7W7GPL0"/>